<reference evidence="3 4" key="1">
    <citation type="submission" date="2016-10" db="EMBL/GenBank/DDBJ databases">
        <authorList>
            <person name="de Groot N.N."/>
        </authorList>
    </citation>
    <scope>NUCLEOTIDE SEQUENCE [LARGE SCALE GENOMIC DNA]</scope>
    <source>
        <strain evidence="3 4">DSM 17890</strain>
    </source>
</reference>
<keyword evidence="4" id="KW-1185">Reference proteome</keyword>
<proteinExistence type="predicted"/>
<name>A0A1H3BNF2_9RHOB</name>
<protein>
    <submittedName>
        <fullName evidence="3">Phenylacetate-CoA ligase</fullName>
    </submittedName>
</protein>
<evidence type="ECO:0000313" key="3">
    <source>
        <dbReference type="EMBL" id="SDX43325.1"/>
    </source>
</evidence>
<dbReference type="Pfam" id="PF14535">
    <property type="entry name" value="AMP-binding_C_2"/>
    <property type="match status" value="1"/>
</dbReference>
<evidence type="ECO:0000259" key="1">
    <source>
        <dbReference type="Pfam" id="PF00501"/>
    </source>
</evidence>
<dbReference type="GO" id="GO:0016874">
    <property type="term" value="F:ligase activity"/>
    <property type="evidence" value="ECO:0007669"/>
    <property type="project" value="UniProtKB-KW"/>
</dbReference>
<dbReference type="AlphaFoldDB" id="A0A1H3BNF2"/>
<feature type="domain" description="AMP-dependent ligase C-terminal" evidence="2">
    <location>
        <begin position="366"/>
        <end position="460"/>
    </location>
</feature>
<dbReference type="PANTHER" id="PTHR43845">
    <property type="entry name" value="BLR5969 PROTEIN"/>
    <property type="match status" value="1"/>
</dbReference>
<dbReference type="EMBL" id="FNMZ01000005">
    <property type="protein sequence ID" value="SDX43325.1"/>
    <property type="molecule type" value="Genomic_DNA"/>
</dbReference>
<dbReference type="InterPro" id="IPR028154">
    <property type="entry name" value="AMP-dep_Lig_C"/>
</dbReference>
<keyword evidence="3" id="KW-0436">Ligase</keyword>
<feature type="domain" description="AMP-dependent synthetase/ligase" evidence="1">
    <location>
        <begin position="102"/>
        <end position="314"/>
    </location>
</feature>
<dbReference type="InterPro" id="IPR042099">
    <property type="entry name" value="ANL_N_sf"/>
</dbReference>
<dbReference type="STRING" id="356660.SAMN05444336_10594"/>
<organism evidence="3 4">
    <name type="scientific">Albimonas donghaensis</name>
    <dbReference type="NCBI Taxonomy" id="356660"/>
    <lineage>
        <taxon>Bacteria</taxon>
        <taxon>Pseudomonadati</taxon>
        <taxon>Pseudomonadota</taxon>
        <taxon>Alphaproteobacteria</taxon>
        <taxon>Rhodobacterales</taxon>
        <taxon>Paracoccaceae</taxon>
        <taxon>Albimonas</taxon>
    </lineage>
</organism>
<sequence length="463" mass="50245">MTAYPSYFDALDPAALARDYPVDLLGAYAGMSRDELRAKQNARFLAVMDFAWKVPFYARHWGAAGVEPGDVRSLDDITKLPTYSKSDLMASVEACPPIGDFHGRDSHGAAPRPPMIMQTTSGTTGKPQPLIYGARSREVQNMLLARTYRLQGMTPDDVVHCVYGFGMVNGGHYVREAINHWIGAPMLTAGTGADMRSAQQVRLMKDFGATTIVGFGDYVKRLAEVAREEGLIPGEDIRIRMISGHIGADSAESMSQAWGGAAVYDWYGVGDTGTIAGQGPDREGMHVMEDAQFLEILDVEDGTPVAPGGIGDMVCTCLFKDDLYPIIRFNTHDVTEALPGANPLDLPFGRIRGFMGRSDNMVKLRGINIYPQGIGALLSAQFPQMAAEYICRVEKREGRDEMVVIAEVSDRPEGLGAAMEAALKTRLGVQIGVELAAPGETAPLTQIESRQKPLRLIDARKAS</sequence>
<dbReference type="RefSeq" id="WP_218133437.1">
    <property type="nucleotide sequence ID" value="NZ_FNMZ01000005.1"/>
</dbReference>
<dbReference type="Pfam" id="PF00501">
    <property type="entry name" value="AMP-binding"/>
    <property type="match status" value="1"/>
</dbReference>
<evidence type="ECO:0000259" key="2">
    <source>
        <dbReference type="Pfam" id="PF14535"/>
    </source>
</evidence>
<dbReference type="PANTHER" id="PTHR43845:SF1">
    <property type="entry name" value="BLR5969 PROTEIN"/>
    <property type="match status" value="1"/>
</dbReference>
<gene>
    <name evidence="3" type="ORF">SAMN05444336_10594</name>
</gene>
<dbReference type="InterPro" id="IPR000873">
    <property type="entry name" value="AMP-dep_synth/lig_dom"/>
</dbReference>
<evidence type="ECO:0000313" key="4">
    <source>
        <dbReference type="Proteomes" id="UP000199118"/>
    </source>
</evidence>
<dbReference type="Gene3D" id="3.40.50.12780">
    <property type="entry name" value="N-terminal domain of ligase-like"/>
    <property type="match status" value="1"/>
</dbReference>
<dbReference type="InterPro" id="IPR045851">
    <property type="entry name" value="AMP-bd_C_sf"/>
</dbReference>
<dbReference type="Proteomes" id="UP000199118">
    <property type="component" value="Unassembled WGS sequence"/>
</dbReference>
<dbReference type="SUPFAM" id="SSF56801">
    <property type="entry name" value="Acetyl-CoA synthetase-like"/>
    <property type="match status" value="1"/>
</dbReference>
<dbReference type="Gene3D" id="3.30.300.30">
    <property type="match status" value="1"/>
</dbReference>
<accession>A0A1H3BNF2</accession>